<evidence type="ECO:0000256" key="1">
    <source>
        <dbReference type="HAMAP-Rule" id="MF_02088"/>
    </source>
</evidence>
<dbReference type="InterPro" id="IPR003744">
    <property type="entry name" value="YhhQ"/>
</dbReference>
<dbReference type="RefSeq" id="WP_092435405.1">
    <property type="nucleotide sequence ID" value="NZ_FMYP01000006.1"/>
</dbReference>
<dbReference type="Pfam" id="PF02592">
    <property type="entry name" value="Vut_1"/>
    <property type="match status" value="1"/>
</dbReference>
<dbReference type="PANTHER" id="PTHR34300">
    <property type="entry name" value="QUEUOSINE PRECURSOR TRANSPORTER-RELATED"/>
    <property type="match status" value="1"/>
</dbReference>
<reference evidence="2 3" key="1">
    <citation type="submission" date="2016-09" db="EMBL/GenBank/DDBJ databases">
        <authorList>
            <person name="Capua I."/>
            <person name="De Benedictis P."/>
            <person name="Joannis T."/>
            <person name="Lombin L.H."/>
            <person name="Cattoli G."/>
        </authorList>
    </citation>
    <scope>NUCLEOTIDE SEQUENCE [LARGE SCALE GENOMIC DNA]</scope>
    <source>
        <strain evidence="2 3">A7P-90m</strain>
    </source>
</reference>
<feature type="transmembrane region" description="Helical" evidence="1">
    <location>
        <begin position="84"/>
        <end position="108"/>
    </location>
</feature>
<dbReference type="EMBL" id="FMYP01000006">
    <property type="protein sequence ID" value="SDB88221.1"/>
    <property type="molecule type" value="Genomic_DNA"/>
</dbReference>
<dbReference type="GO" id="GO:0022857">
    <property type="term" value="F:transmembrane transporter activity"/>
    <property type="evidence" value="ECO:0007669"/>
    <property type="project" value="UniProtKB-UniRule"/>
</dbReference>
<dbReference type="OrthoDB" id="9805479at2"/>
<feature type="transmembrane region" description="Helical" evidence="1">
    <location>
        <begin position="6"/>
        <end position="24"/>
    </location>
</feature>
<dbReference type="NCBIfam" id="TIGR00697">
    <property type="entry name" value="queuosine precursor transporter"/>
    <property type="match status" value="1"/>
</dbReference>
<evidence type="ECO:0000313" key="2">
    <source>
        <dbReference type="EMBL" id="SDB88221.1"/>
    </source>
</evidence>
<keyword evidence="1" id="KW-0812">Transmembrane</keyword>
<comment type="function">
    <text evidence="1">Involved in the import of queuosine (Q) precursors, required for Q precursor salvage.</text>
</comment>
<dbReference type="AlphaFoldDB" id="A0A1G6H1Z4"/>
<dbReference type="PANTHER" id="PTHR34300:SF2">
    <property type="entry name" value="QUEUOSINE PRECURSOR TRANSPORTER-RELATED"/>
    <property type="match status" value="1"/>
</dbReference>
<sequence>MNELLWLLEIVVCFSLVVLAYKLFGKAGLWAWIPISIIIANIQVTKTIEIFGFAATLGNVIYSSSFLVTDLLTERYGKADAKKAVLLGFFTLVVMVSLMNLAMIFAPIATDSHSLGIDKNLKDIFGLMPRIGLASLAAYLVSQWHDVWAFELWKSKYPSRKQLWIRNNLSTLVSQFLDTVIFTMIAFYGTMPMNILLEIVFTTYLLKGLISLADTPFLYLAMKIVPMGEKESKP</sequence>
<keyword evidence="1" id="KW-1133">Transmembrane helix</keyword>
<gene>
    <name evidence="2" type="ORF">SAMN05216323_100616</name>
</gene>
<comment type="subcellular location">
    <subcellularLocation>
        <location evidence="1">Cell membrane</location>
        <topology evidence="1">Multi-pass membrane protein</topology>
    </subcellularLocation>
</comment>
<organism evidence="2 3">
    <name type="scientific">Williamwhitmania taraxaci</name>
    <dbReference type="NCBI Taxonomy" id="1640674"/>
    <lineage>
        <taxon>Bacteria</taxon>
        <taxon>Pseudomonadati</taxon>
        <taxon>Bacteroidota</taxon>
        <taxon>Bacteroidia</taxon>
        <taxon>Bacteroidales</taxon>
        <taxon>Williamwhitmaniaceae</taxon>
        <taxon>Williamwhitmania</taxon>
    </lineage>
</organism>
<keyword evidence="1" id="KW-1003">Cell membrane</keyword>
<comment type="similarity">
    <text evidence="1">Belongs to the vitamin uptake transporter (VUT/ECF) (TC 2.A.88) family. Q precursor transporter subfamily.</text>
</comment>
<feature type="transmembrane region" description="Helical" evidence="1">
    <location>
        <begin position="29"/>
        <end position="44"/>
    </location>
</feature>
<dbReference type="GO" id="GO:0005886">
    <property type="term" value="C:plasma membrane"/>
    <property type="evidence" value="ECO:0007669"/>
    <property type="project" value="UniProtKB-SubCell"/>
</dbReference>
<keyword evidence="1" id="KW-0813">Transport</keyword>
<dbReference type="Proteomes" id="UP000199452">
    <property type="component" value="Unassembled WGS sequence"/>
</dbReference>
<keyword evidence="1" id="KW-0472">Membrane</keyword>
<dbReference type="HAMAP" id="MF_02088">
    <property type="entry name" value="Q_prec_transport"/>
    <property type="match status" value="1"/>
</dbReference>
<evidence type="ECO:0000313" key="3">
    <source>
        <dbReference type="Proteomes" id="UP000199452"/>
    </source>
</evidence>
<keyword evidence="3" id="KW-1185">Reference proteome</keyword>
<feature type="transmembrane region" description="Helical" evidence="1">
    <location>
        <begin position="50"/>
        <end position="72"/>
    </location>
</feature>
<protein>
    <recommendedName>
        <fullName evidence="1">Probable queuosine precursor transporter</fullName>
        <shortName evidence="1">Q precursor transporter</shortName>
    </recommendedName>
</protein>
<name>A0A1G6H1Z4_9BACT</name>
<accession>A0A1G6H1Z4</accession>
<proteinExistence type="inferred from homology"/>